<dbReference type="Proteomes" id="UP000557509">
    <property type="component" value="Unassembled WGS sequence"/>
</dbReference>
<gene>
    <name evidence="1" type="ORF">TGRH88_075290</name>
</gene>
<dbReference type="EMBL" id="JAAUHK010000194">
    <property type="protein sequence ID" value="KAF4641718.1"/>
    <property type="molecule type" value="Genomic_DNA"/>
</dbReference>
<organism evidence="1 2">
    <name type="scientific">Toxoplasma gondii</name>
    <dbReference type="NCBI Taxonomy" id="5811"/>
    <lineage>
        <taxon>Eukaryota</taxon>
        <taxon>Sar</taxon>
        <taxon>Alveolata</taxon>
        <taxon>Apicomplexa</taxon>
        <taxon>Conoidasida</taxon>
        <taxon>Coccidia</taxon>
        <taxon>Eucoccidiorida</taxon>
        <taxon>Eimeriorina</taxon>
        <taxon>Sarcocystidae</taxon>
        <taxon>Toxoplasma</taxon>
    </lineage>
</organism>
<evidence type="ECO:0000313" key="2">
    <source>
        <dbReference type="Proteomes" id="UP000557509"/>
    </source>
</evidence>
<name>A0A7J6K3E9_TOXGO</name>
<comment type="caution">
    <text evidence="1">The sequence shown here is derived from an EMBL/GenBank/DDBJ whole genome shotgun (WGS) entry which is preliminary data.</text>
</comment>
<proteinExistence type="predicted"/>
<reference evidence="1 2" key="1">
    <citation type="submission" date="2020-03" db="EMBL/GenBank/DDBJ databases">
        <title>Genome sequence of Toxoplasma gondii RH-88 strain.</title>
        <authorList>
            <person name="Lorenzi H.A."/>
            <person name="Venepally P."/>
            <person name="Rozenberg A."/>
            <person name="Sibley D."/>
        </authorList>
    </citation>
    <scope>NUCLEOTIDE SEQUENCE [LARGE SCALE GENOMIC DNA]</scope>
    <source>
        <strain evidence="1 2">RH-88</strain>
    </source>
</reference>
<evidence type="ECO:0000313" key="1">
    <source>
        <dbReference type="EMBL" id="KAF4641718.1"/>
    </source>
</evidence>
<protein>
    <submittedName>
        <fullName evidence="1">Uncharacterized protein</fullName>
    </submittedName>
</protein>
<dbReference type="AlphaFoldDB" id="A0A7J6K3E9"/>
<keyword evidence="2" id="KW-1185">Reference proteome</keyword>
<dbReference type="VEuPathDB" id="ToxoDB:TGME49_230970"/>
<sequence>MLTYDKLKFNLRPHSTVAFTMATLLSYDSCDCYSYRFVPKGRLARDELHQLKKYPVFCNNRHFVHSDCSAAFRASQRLRGSPRRGVLHRYLRTRLYRLDLLFGNQFSGSKRTGKMAYGPAYQGGLYSAAHTQYTATNPYMATYVSTPPQGGNYYYVVREPEPRPRKCVFRIICETLGWLASAVVCTACSAACGAASCCINGFIEDEFVPSKPQP</sequence>
<accession>A0A7J6K3E9</accession>